<dbReference type="STRING" id="6293.A0A1I8EEI6"/>
<keyword evidence="5 6" id="KW-0472">Membrane</keyword>
<feature type="transmembrane region" description="Helical" evidence="6">
    <location>
        <begin position="65"/>
        <end position="83"/>
    </location>
</feature>
<dbReference type="AlphaFoldDB" id="A0A1I8EEI6"/>
<comment type="subcellular location">
    <subcellularLocation>
        <location evidence="1">Membrane</location>
        <topology evidence="1">Multi-pass membrane protein</topology>
    </subcellularLocation>
</comment>
<evidence type="ECO:0008006" key="8">
    <source>
        <dbReference type="Google" id="ProtNLM"/>
    </source>
</evidence>
<feature type="transmembrane region" description="Helical" evidence="6">
    <location>
        <begin position="363"/>
        <end position="382"/>
    </location>
</feature>
<dbReference type="GO" id="GO:0016020">
    <property type="term" value="C:membrane"/>
    <property type="evidence" value="ECO:0007669"/>
    <property type="project" value="UniProtKB-SubCell"/>
</dbReference>
<evidence type="ECO:0000256" key="6">
    <source>
        <dbReference type="SAM" id="Phobius"/>
    </source>
</evidence>
<feature type="transmembrane region" description="Helical" evidence="6">
    <location>
        <begin position="304"/>
        <end position="324"/>
    </location>
</feature>
<accession>A0A1I8EEI6</accession>
<reference evidence="7" key="1">
    <citation type="submission" date="2016-11" db="UniProtKB">
        <authorList>
            <consortium name="WormBaseParasite"/>
        </authorList>
    </citation>
    <scope>IDENTIFICATION</scope>
    <source>
        <strain evidence="7">pt0022</strain>
    </source>
</reference>
<keyword evidence="4 6" id="KW-1133">Transmembrane helix</keyword>
<comment type="similarity">
    <text evidence="2">Belongs to the TMEM144 family.</text>
</comment>
<dbReference type="PANTHER" id="PTHR16119:SF18">
    <property type="entry name" value="TRANSMEMBRANE PROTEIN 144 HOMOLOG"/>
    <property type="match status" value="1"/>
</dbReference>
<name>A0A1I8EEI6_WUCBA</name>
<feature type="transmembrane region" description="Helical" evidence="6">
    <location>
        <begin position="95"/>
        <end position="114"/>
    </location>
</feature>
<organism evidence="7">
    <name type="scientific">Wuchereria bancrofti</name>
    <dbReference type="NCBI Taxonomy" id="6293"/>
    <lineage>
        <taxon>Eukaryota</taxon>
        <taxon>Metazoa</taxon>
        <taxon>Ecdysozoa</taxon>
        <taxon>Nematoda</taxon>
        <taxon>Chromadorea</taxon>
        <taxon>Rhabditida</taxon>
        <taxon>Spirurina</taxon>
        <taxon>Spiruromorpha</taxon>
        <taxon>Filarioidea</taxon>
        <taxon>Onchocercidae</taxon>
        <taxon>Wuchereria</taxon>
    </lineage>
</organism>
<dbReference type="InterPro" id="IPR012435">
    <property type="entry name" value="TMEM144"/>
</dbReference>
<dbReference type="PANTHER" id="PTHR16119">
    <property type="entry name" value="TRANSMEMBRANE PROTEIN 144"/>
    <property type="match status" value="1"/>
</dbReference>
<feature type="transmembrane region" description="Helical" evidence="6">
    <location>
        <begin position="126"/>
        <end position="155"/>
    </location>
</feature>
<feature type="transmembrane region" description="Helical" evidence="6">
    <location>
        <begin position="272"/>
        <end position="292"/>
    </location>
</feature>
<evidence type="ECO:0000256" key="3">
    <source>
        <dbReference type="ARBA" id="ARBA00022692"/>
    </source>
</evidence>
<keyword evidence="3 6" id="KW-0812">Transmembrane</keyword>
<evidence type="ECO:0000256" key="2">
    <source>
        <dbReference type="ARBA" id="ARBA00005731"/>
    </source>
</evidence>
<protein>
    <recommendedName>
        <fullName evidence="8">EamA domain-containing protein</fullName>
    </recommendedName>
</protein>
<evidence type="ECO:0000313" key="7">
    <source>
        <dbReference type="WBParaSite" id="maker-PairedContig_1738-snap-gene-0.14-mRNA-1"/>
    </source>
</evidence>
<dbReference type="InterPro" id="IPR010651">
    <property type="entry name" value="Sugar_transport"/>
</dbReference>
<evidence type="ECO:0000256" key="5">
    <source>
        <dbReference type="ARBA" id="ARBA00023136"/>
    </source>
</evidence>
<dbReference type="GO" id="GO:0015144">
    <property type="term" value="F:carbohydrate transmembrane transporter activity"/>
    <property type="evidence" value="ECO:0007669"/>
    <property type="project" value="InterPro"/>
</dbReference>
<proteinExistence type="inferred from homology"/>
<evidence type="ECO:0000256" key="1">
    <source>
        <dbReference type="ARBA" id="ARBA00004141"/>
    </source>
</evidence>
<feature type="transmembrane region" description="Helical" evidence="6">
    <location>
        <begin position="234"/>
        <end position="257"/>
    </location>
</feature>
<dbReference type="Pfam" id="PF07857">
    <property type="entry name" value="TMEM144"/>
    <property type="match status" value="1"/>
</dbReference>
<dbReference type="WBParaSite" id="maker-PairedContig_1738-snap-gene-0.14-mRNA-1">
    <property type="protein sequence ID" value="maker-PairedContig_1738-snap-gene-0.14-mRNA-1"/>
    <property type="gene ID" value="maker-PairedContig_1738-snap-gene-0.14"/>
</dbReference>
<feature type="transmembrane region" description="Helical" evidence="6">
    <location>
        <begin position="167"/>
        <end position="190"/>
    </location>
</feature>
<sequence>METTKKPVLIGTINIVNEDNDNDVNDQVKDLSDGRRRRKRRSKKNGFYLERILERLKNGKMNETVIGFLSCIISCIAFGFMFVPLRKFDSKDGLYVQWVQCAVVFVLGFVINIVRGFPAFNPIAMVGGFLFATGNIASVPIINHLGIGVAMLVWARFGFFGTRPQLVYNNVMNIVGLLFVLFSGLMFIFVKHKNQDEYPVTRDDTISMQQIGDNSAAQINNAHKLTSHITKKKFGCLGLSALLGVLHGLMMTPIAYIQDNDLNASSDVLDYVFPHFCAIFFSSTVYFIAYCIWMRDRIHAPAELILPSATYGILWCTGMTLWFVSNHLLSQTVSFPITTRLPSTIGVLADVVFFKDIKGKKNLTIAFSAVTIGLIGVLLIAFSNQRSINFEK</sequence>
<evidence type="ECO:0000256" key="4">
    <source>
        <dbReference type="ARBA" id="ARBA00022989"/>
    </source>
</evidence>